<keyword evidence="2" id="KW-1185">Reference proteome</keyword>
<dbReference type="EMBL" id="JARAKH010000003">
    <property type="protein sequence ID" value="KAK8405367.1"/>
    <property type="molecule type" value="Genomic_DNA"/>
</dbReference>
<evidence type="ECO:0000313" key="1">
    <source>
        <dbReference type="EMBL" id="KAK8405367.1"/>
    </source>
</evidence>
<proteinExistence type="predicted"/>
<organism evidence="1 2">
    <name type="scientific">Scylla paramamosain</name>
    <name type="common">Mud crab</name>
    <dbReference type="NCBI Taxonomy" id="85552"/>
    <lineage>
        <taxon>Eukaryota</taxon>
        <taxon>Metazoa</taxon>
        <taxon>Ecdysozoa</taxon>
        <taxon>Arthropoda</taxon>
        <taxon>Crustacea</taxon>
        <taxon>Multicrustacea</taxon>
        <taxon>Malacostraca</taxon>
        <taxon>Eumalacostraca</taxon>
        <taxon>Eucarida</taxon>
        <taxon>Decapoda</taxon>
        <taxon>Pleocyemata</taxon>
        <taxon>Brachyura</taxon>
        <taxon>Eubrachyura</taxon>
        <taxon>Portunoidea</taxon>
        <taxon>Portunidae</taxon>
        <taxon>Portuninae</taxon>
        <taxon>Scylla</taxon>
    </lineage>
</organism>
<name>A0AAW0V3C3_SCYPA</name>
<evidence type="ECO:0000313" key="2">
    <source>
        <dbReference type="Proteomes" id="UP001487740"/>
    </source>
</evidence>
<reference evidence="1 2" key="1">
    <citation type="submission" date="2023-03" db="EMBL/GenBank/DDBJ databases">
        <title>High-quality genome of Scylla paramamosain provides insights in environmental adaptation.</title>
        <authorList>
            <person name="Zhang L."/>
        </authorList>
    </citation>
    <scope>NUCLEOTIDE SEQUENCE [LARGE SCALE GENOMIC DNA]</scope>
    <source>
        <strain evidence="1">LZ_2023a</strain>
        <tissue evidence="1">Muscle</tissue>
    </source>
</reference>
<dbReference type="AlphaFoldDB" id="A0AAW0V3C3"/>
<dbReference type="Proteomes" id="UP001487740">
    <property type="component" value="Unassembled WGS sequence"/>
</dbReference>
<accession>A0AAW0V3C3</accession>
<comment type="caution">
    <text evidence="1">The sequence shown here is derived from an EMBL/GenBank/DDBJ whole genome shotgun (WGS) entry which is preliminary data.</text>
</comment>
<protein>
    <submittedName>
        <fullName evidence="1">Uncharacterized protein</fullName>
    </submittedName>
</protein>
<sequence length="608" mass="68207">MQLGSGHHVMVDVIRGSHDGSLIVIVRKMESEEWNPNHFAKYYFQVFLEDEEENSLFMDSWIYLDQEADEELSCAKEYQSPHQDVTDITKKLGDGCKLSQAESCPCNSSAEDNQRNFPVTVPHFQNIHKTSIEHTPKEDSASETTCTDVSEVCSSEPPPKALYNRTDVSEHAMVVYGVEGENSVKTSDSSVVETPGTVSESFLSVIADDIGFNETHTQSSDVCSSGENIAKTSDNFVTRSTDIVSKSVSSEVVDADIDSDETNTYSSDLCISKDKNTAETLASGVDKSSDIIYKSLLSVTANDIIDCNETSTHPSHMYSKVKSKLPDIHSSKSFLHEVMNSARDSSETYMYSTDMCSVKEENIKETPHTHVSKTSSSETVKFDMDPFIKSESNCPSKREIKPISSKIQKNSFEDMEVTIIDDDDDEPQIITSDDEAPIVISDDKDSDSSDIEIIYVGAHQLLSACTAIKDEKPPLDKKIKHEHQKKNYTNVIPANYSSDLMICKEITVSQLTTHRPQKAVEHPKTSSSYCSDVIQERKNYSSNPEIINLEPSKLGRKRKRREHKSPRISLTNVDSVFIPNEKNLVRLEQKYVHNDRSDSFINMQLRNY</sequence>
<dbReference type="EMBL" id="JARAKH010000003">
    <property type="protein sequence ID" value="KAK8405370.1"/>
    <property type="molecule type" value="Genomic_DNA"/>
</dbReference>
<gene>
    <name evidence="1" type="ORF">O3P69_001724</name>
</gene>